<sequence>MDLPMEIRLMILKGTTASHGGSLLKLSTVCVQWQEFFEKIVFTNTKLKSFSDIRWCARMMTGRRKSLLQLIWLHVKLWTYNCGVCQSEESAAEAAANSKTFSTRLLQLLDILSTWDIKQNLTLQLSAAFPNDTSHCFGPLIGGQSSWAEPTFHKAYFTQERRYVGSQRRRLGNLLDFDVGNRAIIPEIRETMNFVINRRFQRSLSSGALMNVLRCLPYLEEIVYEPSRGVDFADDIARISAIITLFIMLPRRCKSFNSGRKPISTGTRSSANETQNLSRWWRPNTGILLWLLTH</sequence>
<dbReference type="OrthoDB" id="3728558at2759"/>
<gene>
    <name evidence="1" type="ORF">GQ607_002524</name>
</gene>
<dbReference type="AlphaFoldDB" id="A0A8H3WMQ5"/>
<protein>
    <recommendedName>
        <fullName evidence="3">F-box domain-containing protein</fullName>
    </recommendedName>
</protein>
<name>A0A8H3WMQ5_9PEZI</name>
<organism evidence="1 2">
    <name type="scientific">Colletotrichum asianum</name>
    <dbReference type="NCBI Taxonomy" id="702518"/>
    <lineage>
        <taxon>Eukaryota</taxon>
        <taxon>Fungi</taxon>
        <taxon>Dikarya</taxon>
        <taxon>Ascomycota</taxon>
        <taxon>Pezizomycotina</taxon>
        <taxon>Sordariomycetes</taxon>
        <taxon>Hypocreomycetidae</taxon>
        <taxon>Glomerellales</taxon>
        <taxon>Glomerellaceae</taxon>
        <taxon>Colletotrichum</taxon>
        <taxon>Colletotrichum gloeosporioides species complex</taxon>
    </lineage>
</organism>
<accession>A0A8H3WMQ5</accession>
<evidence type="ECO:0000313" key="2">
    <source>
        <dbReference type="Proteomes" id="UP000434172"/>
    </source>
</evidence>
<dbReference type="EMBL" id="WOWK01000008">
    <property type="protein sequence ID" value="KAF0330194.1"/>
    <property type="molecule type" value="Genomic_DNA"/>
</dbReference>
<reference evidence="1 2" key="1">
    <citation type="submission" date="2019-12" db="EMBL/GenBank/DDBJ databases">
        <title>A genome sequence resource for the geographically widespread anthracnose pathogen Colletotrichum asianum.</title>
        <authorList>
            <person name="Meng Y."/>
        </authorList>
    </citation>
    <scope>NUCLEOTIDE SEQUENCE [LARGE SCALE GENOMIC DNA]</scope>
    <source>
        <strain evidence="1 2">ICMP 18580</strain>
    </source>
</reference>
<keyword evidence="2" id="KW-1185">Reference proteome</keyword>
<comment type="caution">
    <text evidence="1">The sequence shown here is derived from an EMBL/GenBank/DDBJ whole genome shotgun (WGS) entry which is preliminary data.</text>
</comment>
<evidence type="ECO:0000313" key="1">
    <source>
        <dbReference type="EMBL" id="KAF0330194.1"/>
    </source>
</evidence>
<dbReference type="Proteomes" id="UP000434172">
    <property type="component" value="Unassembled WGS sequence"/>
</dbReference>
<evidence type="ECO:0008006" key="3">
    <source>
        <dbReference type="Google" id="ProtNLM"/>
    </source>
</evidence>
<proteinExistence type="predicted"/>